<feature type="domain" description="PatA-like N-terminal" evidence="2">
    <location>
        <begin position="4"/>
        <end position="96"/>
    </location>
</feature>
<dbReference type="PANTHER" id="PTHR36304:SF4">
    <property type="entry name" value="DUF4388 DOMAIN-CONTAINING PROTEIN"/>
    <property type="match status" value="1"/>
</dbReference>
<evidence type="ECO:0000256" key="1">
    <source>
        <dbReference type="SAM" id="MobiDB-lite"/>
    </source>
</evidence>
<evidence type="ECO:0000259" key="2">
    <source>
        <dbReference type="Pfam" id="PF14332"/>
    </source>
</evidence>
<dbReference type="InterPro" id="IPR025497">
    <property type="entry name" value="PatA-like_N"/>
</dbReference>
<gene>
    <name evidence="3" type="ORF">JF887_10340</name>
</gene>
<name>A0A934KEF6_9BACT</name>
<reference evidence="3 4" key="1">
    <citation type="submission" date="2020-10" db="EMBL/GenBank/DDBJ databases">
        <title>Ca. Dormibacterota MAGs.</title>
        <authorList>
            <person name="Montgomery K."/>
        </authorList>
    </citation>
    <scope>NUCLEOTIDE SEQUENCE [LARGE SCALE GENOMIC DNA]</scope>
    <source>
        <strain evidence="3">Mitchell_Peninsula_5</strain>
    </source>
</reference>
<dbReference type="Proteomes" id="UP000614410">
    <property type="component" value="Unassembled WGS sequence"/>
</dbReference>
<evidence type="ECO:0000313" key="4">
    <source>
        <dbReference type="Proteomes" id="UP000614410"/>
    </source>
</evidence>
<proteinExistence type="predicted"/>
<accession>A0A934KEF6</accession>
<evidence type="ECO:0000313" key="3">
    <source>
        <dbReference type="EMBL" id="MBJ7609808.1"/>
    </source>
</evidence>
<feature type="region of interest" description="Disordered" evidence="1">
    <location>
        <begin position="95"/>
        <end position="172"/>
    </location>
</feature>
<protein>
    <submittedName>
        <fullName evidence="3">DUF4388 domain-containing protein</fullName>
    </submittedName>
</protein>
<dbReference type="Pfam" id="PF14332">
    <property type="entry name" value="DUF4388"/>
    <property type="match status" value="1"/>
</dbReference>
<dbReference type="AlphaFoldDB" id="A0A934KEF6"/>
<feature type="compositionally biased region" description="Basic and acidic residues" evidence="1">
    <location>
        <begin position="101"/>
        <end position="111"/>
    </location>
</feature>
<comment type="caution">
    <text evidence="3">The sequence shown here is derived from an EMBL/GenBank/DDBJ whole genome shotgun (WGS) entry which is preliminary data.</text>
</comment>
<organism evidence="3 4">
    <name type="scientific">Candidatus Amunia macphersoniae</name>
    <dbReference type="NCBI Taxonomy" id="3127014"/>
    <lineage>
        <taxon>Bacteria</taxon>
        <taxon>Bacillati</taxon>
        <taxon>Candidatus Dormiibacterota</taxon>
        <taxon>Candidatus Dormibacteria</taxon>
        <taxon>Candidatus Aeolococcales</taxon>
        <taxon>Candidatus Aeolococcaceae</taxon>
        <taxon>Candidatus Amunia</taxon>
    </lineage>
</organism>
<dbReference type="PANTHER" id="PTHR36304">
    <property type="entry name" value="DOMAIN GTPASE-ACTIVATING PROTEIN, PUTATIVE-RELATED-RELATED"/>
    <property type="match status" value="1"/>
</dbReference>
<sequence>MQTQGSLQESDLASLLQTMQSERATGTLTLEGDADSAALFFLFGHLFHASGGGGEGEGVVVKALGWRDGTFHFDPRAKLPAEETIKSSPAELIAAAEDAGDSSRPDDDQAHADTAPALRAIDSRRSSFDSDTSAAEDTSIWSPAASVPKTAEPGPQVSWSAPAYTPSEYSPTYVPAEPAPLAEVAAPSGEDSSGPAPVTAGAATTAQVGSLPIPAGKVQYEGLKSAFVDFPRLLRTLRTERHTGYIRLVSGDDTGVLLFREGELIEAEAGEHGSAHGEEAFITFRRQMDTGVGLIDVIDLDSETVSAVARLLTGPPHFTGLLARFVNFSALLEYLAEEGKDGSVIVVGGSQTGVILLEKGGILAAYTAGSRQPEKATEQVASLAEERPARIEVRGDDSSRAGIDVEAALSRPY</sequence>
<dbReference type="EMBL" id="JAEKNN010000052">
    <property type="protein sequence ID" value="MBJ7609808.1"/>
    <property type="molecule type" value="Genomic_DNA"/>
</dbReference>